<accession>A0A2I0KSZ3</accession>
<proteinExistence type="predicted"/>
<name>A0A2I0KSZ3_PUNGR</name>
<reference evidence="1 2" key="1">
    <citation type="submission" date="2017-11" db="EMBL/GenBank/DDBJ databases">
        <title>De-novo sequencing of pomegranate (Punica granatum L.) genome.</title>
        <authorList>
            <person name="Akparov Z."/>
            <person name="Amiraslanov A."/>
            <person name="Hajiyeva S."/>
            <person name="Abbasov M."/>
            <person name="Kaur K."/>
            <person name="Hamwieh A."/>
            <person name="Solovyev V."/>
            <person name="Salamov A."/>
            <person name="Braich B."/>
            <person name="Kosarev P."/>
            <person name="Mahmoud A."/>
            <person name="Hajiyev E."/>
            <person name="Babayeva S."/>
            <person name="Izzatullayeva V."/>
            <person name="Mammadov A."/>
            <person name="Mammadov A."/>
            <person name="Sharifova S."/>
            <person name="Ojaghi J."/>
            <person name="Eynullazada K."/>
            <person name="Bayramov B."/>
            <person name="Abdulazimova A."/>
            <person name="Shahmuradov I."/>
        </authorList>
    </citation>
    <scope>NUCLEOTIDE SEQUENCE [LARGE SCALE GENOMIC DNA]</scope>
    <source>
        <strain evidence="2">cv. AG2017</strain>
        <tissue evidence="1">Leaf</tissue>
    </source>
</reference>
<dbReference type="Proteomes" id="UP000233551">
    <property type="component" value="Unassembled WGS sequence"/>
</dbReference>
<gene>
    <name evidence="1" type="ORF">CRG98_008000</name>
</gene>
<dbReference type="EMBL" id="PGOL01000364">
    <property type="protein sequence ID" value="PKI71592.1"/>
    <property type="molecule type" value="Genomic_DNA"/>
</dbReference>
<protein>
    <submittedName>
        <fullName evidence="1">Uncharacterized protein</fullName>
    </submittedName>
</protein>
<dbReference type="STRING" id="22663.A0A2I0KSZ3"/>
<dbReference type="AlphaFoldDB" id="A0A2I0KSZ3"/>
<evidence type="ECO:0000313" key="2">
    <source>
        <dbReference type="Proteomes" id="UP000233551"/>
    </source>
</evidence>
<sequence>MGPKFQTCSVFRDLYRAVRVDSITLGPNDHHSHLRGSVRIREPLTLPQNSIWRHRGHIRPDRCQMGPKFQTCSVFRDLYRAVRVDSITLGPNDHHSHLRGSIRSQELLTLPQNSIGSLHGDIQLDLCQSDLFSFQRGLCKAKTAQTQPNKGPTRLFAVSSHISGLGMTILD</sequence>
<keyword evidence="2" id="KW-1185">Reference proteome</keyword>
<organism evidence="1 2">
    <name type="scientific">Punica granatum</name>
    <name type="common">Pomegranate</name>
    <dbReference type="NCBI Taxonomy" id="22663"/>
    <lineage>
        <taxon>Eukaryota</taxon>
        <taxon>Viridiplantae</taxon>
        <taxon>Streptophyta</taxon>
        <taxon>Embryophyta</taxon>
        <taxon>Tracheophyta</taxon>
        <taxon>Spermatophyta</taxon>
        <taxon>Magnoliopsida</taxon>
        <taxon>eudicotyledons</taxon>
        <taxon>Gunneridae</taxon>
        <taxon>Pentapetalae</taxon>
        <taxon>rosids</taxon>
        <taxon>malvids</taxon>
        <taxon>Myrtales</taxon>
        <taxon>Lythraceae</taxon>
        <taxon>Punica</taxon>
    </lineage>
</organism>
<comment type="caution">
    <text evidence="1">The sequence shown here is derived from an EMBL/GenBank/DDBJ whole genome shotgun (WGS) entry which is preliminary data.</text>
</comment>
<evidence type="ECO:0000313" key="1">
    <source>
        <dbReference type="EMBL" id="PKI71592.1"/>
    </source>
</evidence>